<protein>
    <submittedName>
        <fullName evidence="1">Uncharacterized protein</fullName>
    </submittedName>
</protein>
<reference evidence="1" key="1">
    <citation type="submission" date="2018-06" db="EMBL/GenBank/DDBJ databases">
        <authorList>
            <person name="Zhirakovskaya E."/>
        </authorList>
    </citation>
    <scope>NUCLEOTIDE SEQUENCE</scope>
</reference>
<gene>
    <name evidence="1" type="ORF">MNBD_BACTEROID01-2796</name>
</gene>
<proteinExistence type="predicted"/>
<dbReference type="AlphaFoldDB" id="A0A3B0UZ24"/>
<sequence>MKRIFFISIIFCINISTSANTRYYQESAIGYSIINNNFSGLSINLTHGYILNKYISVGLNFNLTNTNFRTNQSIYDESFSAFFVGPNIKLQKEFFNRVSVNLNGGIGKIKINNTYELKKIPVEPDNLQLFTYSQAISGEYWGNSVKLGGSVYYKTKIFDIGISISRISCNKFQKYRNSQYLVSIYKSF</sequence>
<organism evidence="1">
    <name type="scientific">hydrothermal vent metagenome</name>
    <dbReference type="NCBI Taxonomy" id="652676"/>
    <lineage>
        <taxon>unclassified sequences</taxon>
        <taxon>metagenomes</taxon>
        <taxon>ecological metagenomes</taxon>
    </lineage>
</organism>
<dbReference type="EMBL" id="UOEP01000234">
    <property type="protein sequence ID" value="VAW25046.1"/>
    <property type="molecule type" value="Genomic_DNA"/>
</dbReference>
<evidence type="ECO:0000313" key="1">
    <source>
        <dbReference type="EMBL" id="VAW25046.1"/>
    </source>
</evidence>
<name>A0A3B0UZ24_9ZZZZ</name>
<accession>A0A3B0UZ24</accession>